<dbReference type="Gene3D" id="3.40.50.300">
    <property type="entry name" value="P-loop containing nucleotide triphosphate hydrolases"/>
    <property type="match status" value="1"/>
</dbReference>
<feature type="non-terminal residue" evidence="2">
    <location>
        <position position="157"/>
    </location>
</feature>
<organism evidence="2">
    <name type="scientific">marine sediment metagenome</name>
    <dbReference type="NCBI Taxonomy" id="412755"/>
    <lineage>
        <taxon>unclassified sequences</taxon>
        <taxon>metagenomes</taxon>
        <taxon>ecological metagenomes</taxon>
    </lineage>
</organism>
<dbReference type="InterPro" id="IPR041682">
    <property type="entry name" value="AAA_14"/>
</dbReference>
<gene>
    <name evidence="2" type="ORF">S01H4_44005</name>
</gene>
<sequence length="157" mass="17873">MYIKRLIEKTIINTLKAFPVLILTGARQSGKTTLLKHLFSGTFNYISLDELDIRSLAINDPREFLARFNAPLIIDEIQNAPQLLPYIKAVVDRERANGRFIITGSQQFPLMKNVSESLAGRAAILNLYPFMIEEITGNYLTEEKSMDSFFKKISSQK</sequence>
<protein>
    <recommendedName>
        <fullName evidence="1">AAA domain-containing protein</fullName>
    </recommendedName>
</protein>
<dbReference type="AlphaFoldDB" id="X1C5E4"/>
<feature type="domain" description="AAA" evidence="1">
    <location>
        <begin position="19"/>
        <end position="135"/>
    </location>
</feature>
<reference evidence="2" key="1">
    <citation type="journal article" date="2014" name="Front. Microbiol.">
        <title>High frequency of phylogenetically diverse reductive dehalogenase-homologous genes in deep subseafloor sedimentary metagenomes.</title>
        <authorList>
            <person name="Kawai M."/>
            <person name="Futagami T."/>
            <person name="Toyoda A."/>
            <person name="Takaki Y."/>
            <person name="Nishi S."/>
            <person name="Hori S."/>
            <person name="Arai W."/>
            <person name="Tsubouchi T."/>
            <person name="Morono Y."/>
            <person name="Uchiyama I."/>
            <person name="Ito T."/>
            <person name="Fujiyama A."/>
            <person name="Inagaki F."/>
            <person name="Takami H."/>
        </authorList>
    </citation>
    <scope>NUCLEOTIDE SEQUENCE</scope>
    <source>
        <strain evidence="2">Expedition CK06-06</strain>
    </source>
</reference>
<accession>X1C5E4</accession>
<name>X1C5E4_9ZZZZ</name>
<comment type="caution">
    <text evidence="2">The sequence shown here is derived from an EMBL/GenBank/DDBJ whole genome shotgun (WGS) entry which is preliminary data.</text>
</comment>
<evidence type="ECO:0000259" key="1">
    <source>
        <dbReference type="Pfam" id="PF13173"/>
    </source>
</evidence>
<dbReference type="InterPro" id="IPR027417">
    <property type="entry name" value="P-loop_NTPase"/>
</dbReference>
<evidence type="ECO:0000313" key="2">
    <source>
        <dbReference type="EMBL" id="GAH03306.1"/>
    </source>
</evidence>
<dbReference type="SUPFAM" id="SSF52540">
    <property type="entry name" value="P-loop containing nucleoside triphosphate hydrolases"/>
    <property type="match status" value="1"/>
</dbReference>
<dbReference type="EMBL" id="BART01024340">
    <property type="protein sequence ID" value="GAH03306.1"/>
    <property type="molecule type" value="Genomic_DNA"/>
</dbReference>
<dbReference type="PANTHER" id="PTHR43566">
    <property type="entry name" value="CONSERVED PROTEIN"/>
    <property type="match status" value="1"/>
</dbReference>
<dbReference type="PANTHER" id="PTHR43566:SF2">
    <property type="entry name" value="DUF4143 DOMAIN-CONTAINING PROTEIN"/>
    <property type="match status" value="1"/>
</dbReference>
<proteinExistence type="predicted"/>
<dbReference type="Pfam" id="PF13173">
    <property type="entry name" value="AAA_14"/>
    <property type="match status" value="1"/>
</dbReference>